<name>A0AAW8F2E4_9ACTN</name>
<dbReference type="SUPFAM" id="SSF56349">
    <property type="entry name" value="DNA breaking-rejoining enzymes"/>
    <property type="match status" value="1"/>
</dbReference>
<dbReference type="Pfam" id="PF00589">
    <property type="entry name" value="Phage_integrase"/>
    <property type="match status" value="1"/>
</dbReference>
<dbReference type="GO" id="GO:0006310">
    <property type="term" value="P:DNA recombination"/>
    <property type="evidence" value="ECO:0007669"/>
    <property type="project" value="UniProtKB-KW"/>
</dbReference>
<gene>
    <name evidence="4" type="ORF">QFZ22_000206</name>
</gene>
<dbReference type="CDD" id="cd00397">
    <property type="entry name" value="DNA_BRE_C"/>
    <property type="match status" value="1"/>
</dbReference>
<dbReference type="GO" id="GO:0003677">
    <property type="term" value="F:DNA binding"/>
    <property type="evidence" value="ECO:0007669"/>
    <property type="project" value="InterPro"/>
</dbReference>
<sequence length="264" mass="29426">MRNRNLLRGVSHGGFLDSFREWLVTLDLGHGVPHQARHTLATNLLKNGADLDHVKRYLGQISKEMAEHYVHLAHDDPKLNDALTALWVTGPGAAEPGVLLSDGAPMSREEAEALALDLTRRSTPAEGGFCTFQPVVDGGNCPWKLNCHNCDKFVMSGADLVYWHRKREHWRTLAEGVPDSATADYLHQLFEPTARAIDGLEKALASLGLLEDALALDLRRPQDYFGRVWSTAFRARELARHEGEMPIDTGAPDDVLEDDMDEDW</sequence>
<keyword evidence="1" id="KW-0233">DNA recombination</keyword>
<reference evidence="4" key="1">
    <citation type="submission" date="2023-07" db="EMBL/GenBank/DDBJ databases">
        <title>Comparative genomics of wheat-associated soil bacteria to identify genetic determinants of phenazine resistance.</title>
        <authorList>
            <person name="Mouncey N."/>
        </authorList>
    </citation>
    <scope>NUCLEOTIDE SEQUENCE</scope>
    <source>
        <strain evidence="4">V4I22</strain>
    </source>
</reference>
<organism evidence="4 5">
    <name type="scientific">Streptomyces canus</name>
    <dbReference type="NCBI Taxonomy" id="58343"/>
    <lineage>
        <taxon>Bacteria</taxon>
        <taxon>Bacillati</taxon>
        <taxon>Actinomycetota</taxon>
        <taxon>Actinomycetes</taxon>
        <taxon>Kitasatosporales</taxon>
        <taxon>Streptomycetaceae</taxon>
        <taxon>Streptomyces</taxon>
        <taxon>Streptomyces aurantiacus group</taxon>
    </lineage>
</organism>
<dbReference type="InterPro" id="IPR011010">
    <property type="entry name" value="DNA_brk_join_enz"/>
</dbReference>
<feature type="compositionally biased region" description="Acidic residues" evidence="2">
    <location>
        <begin position="254"/>
        <end position="264"/>
    </location>
</feature>
<evidence type="ECO:0000256" key="1">
    <source>
        <dbReference type="ARBA" id="ARBA00023172"/>
    </source>
</evidence>
<dbReference type="Gene3D" id="1.10.443.10">
    <property type="entry name" value="Intergrase catalytic core"/>
    <property type="match status" value="1"/>
</dbReference>
<dbReference type="RefSeq" id="WP_373430893.1">
    <property type="nucleotide sequence ID" value="NZ_JAUSZV010000001.1"/>
</dbReference>
<evidence type="ECO:0000313" key="4">
    <source>
        <dbReference type="EMBL" id="MDQ0904221.1"/>
    </source>
</evidence>
<dbReference type="GO" id="GO:0015074">
    <property type="term" value="P:DNA integration"/>
    <property type="evidence" value="ECO:0007669"/>
    <property type="project" value="InterPro"/>
</dbReference>
<dbReference type="EMBL" id="JAUSZV010000001">
    <property type="protein sequence ID" value="MDQ0904221.1"/>
    <property type="molecule type" value="Genomic_DNA"/>
</dbReference>
<dbReference type="Proteomes" id="UP001234216">
    <property type="component" value="Unassembled WGS sequence"/>
</dbReference>
<protein>
    <recommendedName>
        <fullName evidence="3">Tyr recombinase domain-containing protein</fullName>
    </recommendedName>
</protein>
<dbReference type="AlphaFoldDB" id="A0AAW8F2E4"/>
<dbReference type="InterPro" id="IPR013762">
    <property type="entry name" value="Integrase-like_cat_sf"/>
</dbReference>
<comment type="caution">
    <text evidence="4">The sequence shown here is derived from an EMBL/GenBank/DDBJ whole genome shotgun (WGS) entry which is preliminary data.</text>
</comment>
<accession>A0AAW8F2E4</accession>
<evidence type="ECO:0000256" key="2">
    <source>
        <dbReference type="SAM" id="MobiDB-lite"/>
    </source>
</evidence>
<proteinExistence type="predicted"/>
<evidence type="ECO:0000259" key="3">
    <source>
        <dbReference type="Pfam" id="PF00589"/>
    </source>
</evidence>
<feature type="domain" description="Tyr recombinase" evidence="3">
    <location>
        <begin position="14"/>
        <end position="73"/>
    </location>
</feature>
<feature type="region of interest" description="Disordered" evidence="2">
    <location>
        <begin position="244"/>
        <end position="264"/>
    </location>
</feature>
<evidence type="ECO:0000313" key="5">
    <source>
        <dbReference type="Proteomes" id="UP001234216"/>
    </source>
</evidence>
<dbReference type="InterPro" id="IPR002104">
    <property type="entry name" value="Integrase_catalytic"/>
</dbReference>